<evidence type="ECO:0000313" key="1">
    <source>
        <dbReference type="EMBL" id="QBF72941.1"/>
    </source>
</evidence>
<keyword evidence="2" id="KW-1185">Reference proteome</keyword>
<dbReference type="AlphaFoldDB" id="B0NA06"/>
<dbReference type="HOGENOM" id="CLU_207044_0_0_9"/>
<evidence type="ECO:0000313" key="2">
    <source>
        <dbReference type="Proteomes" id="UP000289664"/>
    </source>
</evidence>
<reference evidence="1 2" key="1">
    <citation type="journal article" date="2019" name="Appl. Environ. Microbiol.">
        <title>Clostridium scindens ATCC 35704: integration of nutritional requirements, the complete genome sequence, and global transcriptional responses to bile acids.</title>
        <authorList>
            <person name="Devendran S."/>
            <person name="Shrestha R."/>
            <person name="Alves J.M.P."/>
            <person name="Wolf P.G."/>
            <person name="Ly L."/>
            <person name="Hernandez A.G."/>
            <person name="Mendez-Garcia C."/>
            <person name="Inboden A."/>
            <person name="Wiley J."/>
            <person name="Paul O."/>
            <person name="Allen A."/>
            <person name="Springer E."/>
            <person name="Wright C.L."/>
            <person name="Fields C.J."/>
            <person name="Daniel S.L."/>
            <person name="Ridlon J.M."/>
        </authorList>
    </citation>
    <scope>NUCLEOTIDE SEQUENCE [LARGE SCALE GENOMIC DNA]</scope>
    <source>
        <strain evidence="1 2">ATCC 35704</strain>
    </source>
</reference>
<dbReference type="Proteomes" id="UP000289664">
    <property type="component" value="Chromosome"/>
</dbReference>
<dbReference type="KEGG" id="csci:HDCHBGLK_00286"/>
<name>B0NA06_CLOS5</name>
<dbReference type="STRING" id="411468.CLOSCI_00272"/>
<accession>B0NA06</accession>
<gene>
    <name evidence="1" type="ORF">HDCHBGLK_00286</name>
</gene>
<dbReference type="eggNOG" id="ENOG50335RF">
    <property type="taxonomic scope" value="Bacteria"/>
</dbReference>
<organism evidence="1 2">
    <name type="scientific">Clostridium scindens (strain ATCC 35704 / DSM 5676 / VPI 13733 / 19)</name>
    <dbReference type="NCBI Taxonomy" id="411468"/>
    <lineage>
        <taxon>Bacteria</taxon>
        <taxon>Bacillati</taxon>
        <taxon>Bacillota</taxon>
        <taxon>Clostridia</taxon>
        <taxon>Lachnospirales</taxon>
        <taxon>Lachnospiraceae</taxon>
    </lineage>
</organism>
<dbReference type="EMBL" id="CP036170">
    <property type="protein sequence ID" value="QBF72941.1"/>
    <property type="molecule type" value="Genomic_DNA"/>
</dbReference>
<sequence>MVTLLTYLIIFFQRKEGKEMMAMLWSQQIMLGKKTYEQVPRLLKEQVKEILTDSGMEELAKEVG</sequence>
<proteinExistence type="predicted"/>
<protein>
    <submittedName>
        <fullName evidence="1">Uncharacterized protein</fullName>
    </submittedName>
</protein>